<dbReference type="PROSITE" id="PS51186">
    <property type="entry name" value="GNAT"/>
    <property type="match status" value="1"/>
</dbReference>
<evidence type="ECO:0000313" key="3">
    <source>
        <dbReference type="Proteomes" id="UP000008837"/>
    </source>
</evidence>
<gene>
    <name evidence="2" type="ORF">MGL_1884</name>
</gene>
<keyword evidence="3" id="KW-1185">Reference proteome</keyword>
<dbReference type="GeneID" id="5855192"/>
<comment type="caution">
    <text evidence="2">The sequence shown here is derived from an EMBL/GenBank/DDBJ whole genome shotgun (WGS) entry which is preliminary data.</text>
</comment>
<dbReference type="InParanoid" id="A8PZ33"/>
<evidence type="ECO:0000313" key="2">
    <source>
        <dbReference type="EMBL" id="EDP43671.1"/>
    </source>
</evidence>
<dbReference type="InterPro" id="IPR016181">
    <property type="entry name" value="Acyl_CoA_acyltransferase"/>
</dbReference>
<dbReference type="AlphaFoldDB" id="A8PZ33"/>
<dbReference type="Proteomes" id="UP000008837">
    <property type="component" value="Unassembled WGS sequence"/>
</dbReference>
<dbReference type="Pfam" id="PF13508">
    <property type="entry name" value="Acetyltransf_7"/>
    <property type="match status" value="1"/>
</dbReference>
<dbReference type="KEGG" id="mgl:MGL_1884"/>
<organism evidence="2 3">
    <name type="scientific">Malassezia globosa (strain ATCC MYA-4612 / CBS 7966)</name>
    <name type="common">Dandruff-associated fungus</name>
    <dbReference type="NCBI Taxonomy" id="425265"/>
    <lineage>
        <taxon>Eukaryota</taxon>
        <taxon>Fungi</taxon>
        <taxon>Dikarya</taxon>
        <taxon>Basidiomycota</taxon>
        <taxon>Ustilaginomycotina</taxon>
        <taxon>Malasseziomycetes</taxon>
        <taxon>Malasseziales</taxon>
        <taxon>Malasseziaceae</taxon>
        <taxon>Malassezia</taxon>
    </lineage>
</organism>
<dbReference type="UniPathway" id="UPA00113">
    <property type="reaction ID" value="UER00529"/>
</dbReference>
<dbReference type="GO" id="GO:0006048">
    <property type="term" value="P:UDP-N-acetylglucosamine biosynthetic process"/>
    <property type="evidence" value="ECO:0007669"/>
    <property type="project" value="UniProtKB-UniPathway"/>
</dbReference>
<proteinExistence type="predicted"/>
<dbReference type="Gene3D" id="3.40.630.30">
    <property type="match status" value="1"/>
</dbReference>
<feature type="domain" description="N-acetyltransferase" evidence="1">
    <location>
        <begin position="7"/>
        <end position="206"/>
    </location>
</feature>
<dbReference type="GO" id="GO:0016747">
    <property type="term" value="F:acyltransferase activity, transferring groups other than amino-acyl groups"/>
    <property type="evidence" value="ECO:0007669"/>
    <property type="project" value="InterPro"/>
</dbReference>
<protein>
    <recommendedName>
        <fullName evidence="1">N-acetyltransferase domain-containing protein</fullName>
    </recommendedName>
</protein>
<dbReference type="SUPFAM" id="SSF55729">
    <property type="entry name" value="Acyl-CoA N-acyltransferases (Nat)"/>
    <property type="match status" value="1"/>
</dbReference>
<accession>A8PZ33</accession>
<dbReference type="VEuPathDB" id="FungiDB:MGL_1884"/>
<dbReference type="EMBL" id="AAYY01000006">
    <property type="protein sequence ID" value="EDP43671.1"/>
    <property type="molecule type" value="Genomic_DNA"/>
</dbReference>
<dbReference type="RefSeq" id="XP_001730885.1">
    <property type="nucleotide sequence ID" value="XM_001730833.1"/>
</dbReference>
<reference evidence="2 3" key="1">
    <citation type="journal article" date="2007" name="Proc. Natl. Acad. Sci. U.S.A.">
        <title>Dandruff-associated Malassezia genomes reveal convergent and divergent virulence traits shared with plant and human fungal pathogens.</title>
        <authorList>
            <person name="Xu J."/>
            <person name="Saunders C.W."/>
            <person name="Hu P."/>
            <person name="Grant R.A."/>
            <person name="Boekhout T."/>
            <person name="Kuramae E.E."/>
            <person name="Kronstad J.W."/>
            <person name="Deangelis Y.M."/>
            <person name="Reeder N.L."/>
            <person name="Johnstone K.R."/>
            <person name="Leland M."/>
            <person name="Fieno A.M."/>
            <person name="Begley W.M."/>
            <person name="Sun Y."/>
            <person name="Lacey M.P."/>
            <person name="Chaudhary T."/>
            <person name="Keough T."/>
            <person name="Chu L."/>
            <person name="Sears R."/>
            <person name="Yuan B."/>
            <person name="Dawson T.L.Jr."/>
        </authorList>
    </citation>
    <scope>NUCLEOTIDE SEQUENCE [LARGE SCALE GENOMIC DNA]</scope>
    <source>
        <strain evidence="3">ATCC MYA-4612 / CBS 7966</strain>
    </source>
</reference>
<name>A8PZ33_MALGO</name>
<sequence>MQNGFRVAVADSDELLLAAYELRINVFQDEQGYERDIDSLDRTAVPMVLIRACDEKVVGVLRILSWPVPTSHATYDTAESLTSVDIPGRGRSHADMQAAFMQHQTTSVQDDTCWYSGAKLGRIAVSKDSRGQGCGRLLVEGAQAWVVQAVRQHASVPAEVHRLGIVFQLSSQIEVQPFYESLGFQVQGDSYMEEGHPHIWCKKSVLTDV</sequence>
<dbReference type="STRING" id="425265.A8PZ33"/>
<evidence type="ECO:0000259" key="1">
    <source>
        <dbReference type="PROSITE" id="PS51186"/>
    </source>
</evidence>
<dbReference type="InterPro" id="IPR000182">
    <property type="entry name" value="GNAT_dom"/>
</dbReference>
<dbReference type="OrthoDB" id="329272at2759"/>